<dbReference type="InterPro" id="IPR011576">
    <property type="entry name" value="Pyridox_Oxase_N"/>
</dbReference>
<dbReference type="AlphaFoldDB" id="A7NR19"/>
<dbReference type="PANTHER" id="PTHR35176:SF6">
    <property type="entry name" value="HEME OXYGENASE HI_0854-RELATED"/>
    <property type="match status" value="1"/>
</dbReference>
<dbReference type="RefSeq" id="WP_012122438.1">
    <property type="nucleotide sequence ID" value="NC_009767.1"/>
</dbReference>
<name>A7NR19_ROSCS</name>
<gene>
    <name evidence="3" type="ordered locus">Rcas_3982</name>
</gene>
<dbReference type="Pfam" id="PF01243">
    <property type="entry name" value="PNPOx_N"/>
    <property type="match status" value="1"/>
</dbReference>
<dbReference type="SUPFAM" id="SSF50475">
    <property type="entry name" value="FMN-binding split barrel"/>
    <property type="match status" value="1"/>
</dbReference>
<keyword evidence="1" id="KW-0560">Oxidoreductase</keyword>
<feature type="domain" description="Pyridoxamine 5'-phosphate oxidase N-terminal" evidence="2">
    <location>
        <begin position="12"/>
        <end position="136"/>
    </location>
</feature>
<dbReference type="KEGG" id="rca:Rcas_3982"/>
<dbReference type="Gene3D" id="2.30.110.10">
    <property type="entry name" value="Electron Transport, Fmn-binding Protein, Chain A"/>
    <property type="match status" value="1"/>
</dbReference>
<evidence type="ECO:0000256" key="1">
    <source>
        <dbReference type="ARBA" id="ARBA00023002"/>
    </source>
</evidence>
<evidence type="ECO:0000313" key="3">
    <source>
        <dbReference type="EMBL" id="ABU60015.1"/>
    </source>
</evidence>
<dbReference type="OrthoDB" id="162914at2"/>
<evidence type="ECO:0000259" key="2">
    <source>
        <dbReference type="Pfam" id="PF01243"/>
    </source>
</evidence>
<evidence type="ECO:0000313" key="4">
    <source>
        <dbReference type="Proteomes" id="UP000000263"/>
    </source>
</evidence>
<dbReference type="Proteomes" id="UP000000263">
    <property type="component" value="Chromosome"/>
</dbReference>
<dbReference type="EMBL" id="CP000804">
    <property type="protein sequence ID" value="ABU60015.1"/>
    <property type="molecule type" value="Genomic_DNA"/>
</dbReference>
<dbReference type="eggNOG" id="COG3467">
    <property type="taxonomic scope" value="Bacteria"/>
</dbReference>
<sequence length="138" mass="15813">MNHRAIQVAAIPESHRDLLERPLIMILATTLPDTTPQATPVWFHFEDGYIYLNTAVGRLKDRAIRANPYVALVVVDPDNSYRYIQIRGPVVEINEEQGRAHIDYLARRYTGAERFTSNPPDQQRVRFKVAPEKVNVMG</sequence>
<dbReference type="HOGENOM" id="CLU_123922_3_1_0"/>
<proteinExistence type="predicted"/>
<dbReference type="InterPro" id="IPR012349">
    <property type="entry name" value="Split_barrel_FMN-bd"/>
</dbReference>
<organism evidence="3 4">
    <name type="scientific">Roseiflexus castenholzii (strain DSM 13941 / HLO8)</name>
    <dbReference type="NCBI Taxonomy" id="383372"/>
    <lineage>
        <taxon>Bacteria</taxon>
        <taxon>Bacillati</taxon>
        <taxon>Chloroflexota</taxon>
        <taxon>Chloroflexia</taxon>
        <taxon>Chloroflexales</taxon>
        <taxon>Roseiflexineae</taxon>
        <taxon>Roseiflexaceae</taxon>
        <taxon>Roseiflexus</taxon>
    </lineage>
</organism>
<protein>
    <submittedName>
        <fullName evidence="3">Pyridoxamine 5'-phosphate oxidase-related FMN-binding</fullName>
    </submittedName>
</protein>
<dbReference type="PANTHER" id="PTHR35176">
    <property type="entry name" value="HEME OXYGENASE HI_0854-RELATED"/>
    <property type="match status" value="1"/>
</dbReference>
<dbReference type="GO" id="GO:0070967">
    <property type="term" value="F:coenzyme F420 binding"/>
    <property type="evidence" value="ECO:0007669"/>
    <property type="project" value="TreeGrafter"/>
</dbReference>
<dbReference type="NCBIfam" id="TIGR03618">
    <property type="entry name" value="Rv1155_F420"/>
    <property type="match status" value="1"/>
</dbReference>
<dbReference type="GO" id="GO:0005829">
    <property type="term" value="C:cytosol"/>
    <property type="evidence" value="ECO:0007669"/>
    <property type="project" value="TreeGrafter"/>
</dbReference>
<dbReference type="STRING" id="383372.Rcas_3982"/>
<accession>A7NR19</accession>
<keyword evidence="4" id="KW-1185">Reference proteome</keyword>
<dbReference type="InterPro" id="IPR019920">
    <property type="entry name" value="F420-binding_dom_put"/>
</dbReference>
<reference evidence="3 4" key="1">
    <citation type="submission" date="2007-08" db="EMBL/GenBank/DDBJ databases">
        <title>Complete sequence of Roseiflexus castenholzii DSM 13941.</title>
        <authorList>
            <consortium name="US DOE Joint Genome Institute"/>
            <person name="Copeland A."/>
            <person name="Lucas S."/>
            <person name="Lapidus A."/>
            <person name="Barry K."/>
            <person name="Glavina del Rio T."/>
            <person name="Dalin E."/>
            <person name="Tice H."/>
            <person name="Pitluck S."/>
            <person name="Thompson L.S."/>
            <person name="Brettin T."/>
            <person name="Bruce D."/>
            <person name="Detter J.C."/>
            <person name="Han C."/>
            <person name="Tapia R."/>
            <person name="Schmutz J."/>
            <person name="Larimer F."/>
            <person name="Land M."/>
            <person name="Hauser L."/>
            <person name="Kyrpides N."/>
            <person name="Mikhailova N."/>
            <person name="Bryant D.A."/>
            <person name="Hanada S."/>
            <person name="Tsukatani Y."/>
            <person name="Richardson P."/>
        </authorList>
    </citation>
    <scope>NUCLEOTIDE SEQUENCE [LARGE SCALE GENOMIC DNA]</scope>
    <source>
        <strain evidence="4">DSM 13941 / HLO8</strain>
    </source>
</reference>
<dbReference type="GO" id="GO:0016627">
    <property type="term" value="F:oxidoreductase activity, acting on the CH-CH group of donors"/>
    <property type="evidence" value="ECO:0007669"/>
    <property type="project" value="TreeGrafter"/>
</dbReference>
<dbReference type="InterPro" id="IPR052019">
    <property type="entry name" value="F420H2_bilvrd_red/Heme_oxyg"/>
</dbReference>